<protein>
    <submittedName>
        <fullName evidence="2">Uncharacterized protein</fullName>
    </submittedName>
</protein>
<evidence type="ECO:0000313" key="3">
    <source>
        <dbReference type="Proteomes" id="UP000033647"/>
    </source>
</evidence>
<accession>A0A0F4GYJ0</accession>
<comment type="caution">
    <text evidence="2">The sequence shown here is derived from an EMBL/GenBank/DDBJ whole genome shotgun (WGS) entry which is preliminary data.</text>
</comment>
<dbReference type="Proteomes" id="UP000033647">
    <property type="component" value="Unassembled WGS sequence"/>
</dbReference>
<feature type="region of interest" description="Disordered" evidence="1">
    <location>
        <begin position="158"/>
        <end position="267"/>
    </location>
</feature>
<name>A0A0F4GYJ0_9PEZI</name>
<feature type="compositionally biased region" description="Basic and acidic residues" evidence="1">
    <location>
        <begin position="237"/>
        <end position="267"/>
    </location>
</feature>
<proteinExistence type="predicted"/>
<sequence>MLVRSCLFAAASSTTKLLRFLPTGSSTSPQPLRSFSAMSWMDSWSRPNANSKVPAPLYLSGDDVPYCHTCGRVMNSKKVNSKKQTANPIKYCSDRCRSRKPGALDRKIERTIASLLNGEEDCGLEKTAARDRVVKGDPRLIVTCGEIEEIIFGTRFDPEKTHGRRKNRKSRAIGASKEEWKSVDMMDSESSGSQDEDESQDDHSDFGFSDDGAASGGGVRVRPPQTESDVNFSVGGERSRNEKIEETPLDLEKRREGAKRAEEREMVKRAARRAIVFGLEVPRMDPLPQKGGKKGKKGEERVELPPTEIRKAEGLMNGIVVEPSFAKGNWSVRWRDRTAQ</sequence>
<gene>
    <name evidence="2" type="ORF">TI39_contig50g00015</name>
</gene>
<feature type="compositionally biased region" description="Basic and acidic residues" evidence="1">
    <location>
        <begin position="297"/>
        <end position="308"/>
    </location>
</feature>
<feature type="compositionally biased region" description="Basic residues" evidence="1">
    <location>
        <begin position="162"/>
        <end position="171"/>
    </location>
</feature>
<feature type="region of interest" description="Disordered" evidence="1">
    <location>
        <begin position="282"/>
        <end position="308"/>
    </location>
</feature>
<dbReference type="EMBL" id="LAFY01000047">
    <property type="protein sequence ID" value="KJY02457.1"/>
    <property type="molecule type" value="Genomic_DNA"/>
</dbReference>
<evidence type="ECO:0000256" key="1">
    <source>
        <dbReference type="SAM" id="MobiDB-lite"/>
    </source>
</evidence>
<organism evidence="2 3">
    <name type="scientific">Zymoseptoria brevis</name>
    <dbReference type="NCBI Taxonomy" id="1047168"/>
    <lineage>
        <taxon>Eukaryota</taxon>
        <taxon>Fungi</taxon>
        <taxon>Dikarya</taxon>
        <taxon>Ascomycota</taxon>
        <taxon>Pezizomycotina</taxon>
        <taxon>Dothideomycetes</taxon>
        <taxon>Dothideomycetidae</taxon>
        <taxon>Mycosphaerellales</taxon>
        <taxon>Mycosphaerellaceae</taxon>
        <taxon>Zymoseptoria</taxon>
    </lineage>
</organism>
<keyword evidence="3" id="KW-1185">Reference proteome</keyword>
<dbReference type="OrthoDB" id="537467at2759"/>
<reference evidence="2 3" key="1">
    <citation type="submission" date="2015-03" db="EMBL/GenBank/DDBJ databases">
        <title>RNA-seq based gene annotation and comparative genomics of four Zymoseptoria species reveal species-specific pathogenicity related genes and transposable element activity.</title>
        <authorList>
            <person name="Grandaubert J."/>
            <person name="Bhattacharyya A."/>
            <person name="Stukenbrock E.H."/>
        </authorList>
    </citation>
    <scope>NUCLEOTIDE SEQUENCE [LARGE SCALE GENOMIC DNA]</scope>
    <source>
        <strain evidence="2 3">Zb18110</strain>
    </source>
</reference>
<evidence type="ECO:0000313" key="2">
    <source>
        <dbReference type="EMBL" id="KJY02457.1"/>
    </source>
</evidence>
<dbReference type="AlphaFoldDB" id="A0A0F4GYJ0"/>